<evidence type="ECO:0000256" key="9">
    <source>
        <dbReference type="ARBA" id="ARBA00048832"/>
    </source>
</evidence>
<dbReference type="AlphaFoldDB" id="A0A4R0RIJ0"/>
<dbReference type="InterPro" id="IPR000222">
    <property type="entry name" value="PP2C_BS"/>
</dbReference>
<dbReference type="GO" id="GO:0005634">
    <property type="term" value="C:nucleus"/>
    <property type="evidence" value="ECO:0007669"/>
    <property type="project" value="InterPro"/>
</dbReference>
<feature type="compositionally biased region" description="Basic and acidic residues" evidence="11">
    <location>
        <begin position="1100"/>
        <end position="1114"/>
    </location>
</feature>
<dbReference type="InterPro" id="IPR001932">
    <property type="entry name" value="PPM-type_phosphatase-like_dom"/>
</dbReference>
<evidence type="ECO:0000256" key="1">
    <source>
        <dbReference type="ARBA" id="ARBA00001936"/>
    </source>
</evidence>
<protein>
    <recommendedName>
        <fullName evidence="4">protein-serine/threonine phosphatase</fullName>
        <ecNumber evidence="4">3.1.3.16</ecNumber>
    </recommendedName>
</protein>
<evidence type="ECO:0000313" key="14">
    <source>
        <dbReference type="Proteomes" id="UP000292702"/>
    </source>
</evidence>
<proteinExistence type="inferred from homology"/>
<feature type="compositionally biased region" description="Acidic residues" evidence="11">
    <location>
        <begin position="274"/>
        <end position="290"/>
    </location>
</feature>
<feature type="compositionally biased region" description="Basic and acidic residues" evidence="11">
    <location>
        <begin position="635"/>
        <end position="651"/>
    </location>
</feature>
<evidence type="ECO:0000256" key="6">
    <source>
        <dbReference type="ARBA" id="ARBA00022801"/>
    </source>
</evidence>
<dbReference type="InterPro" id="IPR036457">
    <property type="entry name" value="PPM-type-like_dom_sf"/>
</dbReference>
<dbReference type="InterPro" id="IPR015655">
    <property type="entry name" value="PP2C"/>
</dbReference>
<dbReference type="OrthoDB" id="2420608at2759"/>
<evidence type="ECO:0000256" key="7">
    <source>
        <dbReference type="ARBA" id="ARBA00022912"/>
    </source>
</evidence>
<feature type="compositionally biased region" description="Acidic residues" evidence="11">
    <location>
        <begin position="144"/>
        <end position="154"/>
    </location>
</feature>
<comment type="cofactor">
    <cofactor evidence="1">
        <name>Mn(2+)</name>
        <dbReference type="ChEBI" id="CHEBI:29035"/>
    </cofactor>
</comment>
<feature type="compositionally biased region" description="Basic and acidic residues" evidence="11">
    <location>
        <begin position="761"/>
        <end position="771"/>
    </location>
</feature>
<dbReference type="InterPro" id="IPR018465">
    <property type="entry name" value="Scm3/HJURP"/>
</dbReference>
<feature type="compositionally biased region" description="Basic and acidic residues" evidence="11">
    <location>
        <begin position="1182"/>
        <end position="1214"/>
    </location>
</feature>
<name>A0A4R0RIJ0_9APHY</name>
<evidence type="ECO:0000256" key="8">
    <source>
        <dbReference type="ARBA" id="ARBA00023211"/>
    </source>
</evidence>
<feature type="region of interest" description="Disordered" evidence="11">
    <location>
        <begin position="127"/>
        <end position="660"/>
    </location>
</feature>
<comment type="caution">
    <text evidence="13">The sequence shown here is derived from an EMBL/GenBank/DDBJ whole genome shotgun (WGS) entry which is preliminary data.</text>
</comment>
<feature type="compositionally biased region" description="Acidic residues" evidence="11">
    <location>
        <begin position="240"/>
        <end position="252"/>
    </location>
</feature>
<dbReference type="PROSITE" id="PS01032">
    <property type="entry name" value="PPM_1"/>
    <property type="match status" value="1"/>
</dbReference>
<dbReference type="PANTHER" id="PTHR13832:SF565">
    <property type="entry name" value="AT28366P-RELATED"/>
    <property type="match status" value="1"/>
</dbReference>
<keyword evidence="6 10" id="KW-0378">Hydrolase</keyword>
<dbReference type="STRING" id="92696.A0A4R0RIJ0"/>
<feature type="region of interest" description="Disordered" evidence="11">
    <location>
        <begin position="1"/>
        <end position="56"/>
    </location>
</feature>
<feature type="compositionally biased region" description="Basic and acidic residues" evidence="11">
    <location>
        <begin position="167"/>
        <end position="205"/>
    </location>
</feature>
<feature type="region of interest" description="Disordered" evidence="11">
    <location>
        <begin position="1100"/>
        <end position="1124"/>
    </location>
</feature>
<dbReference type="SMART" id="SM00332">
    <property type="entry name" value="PP2Cc"/>
    <property type="match status" value="1"/>
</dbReference>
<evidence type="ECO:0000256" key="4">
    <source>
        <dbReference type="ARBA" id="ARBA00013081"/>
    </source>
</evidence>
<evidence type="ECO:0000256" key="10">
    <source>
        <dbReference type="RuleBase" id="RU003465"/>
    </source>
</evidence>
<dbReference type="Gene3D" id="3.60.40.10">
    <property type="entry name" value="PPM-type phosphatase domain"/>
    <property type="match status" value="1"/>
</dbReference>
<dbReference type="GO" id="GO:0004722">
    <property type="term" value="F:protein serine/threonine phosphatase activity"/>
    <property type="evidence" value="ECO:0007669"/>
    <property type="project" value="UniProtKB-EC"/>
</dbReference>
<feature type="compositionally biased region" description="Basic and acidic residues" evidence="11">
    <location>
        <begin position="260"/>
        <end position="271"/>
    </location>
</feature>
<feature type="compositionally biased region" description="Pro residues" evidence="11">
    <location>
        <begin position="707"/>
        <end position="717"/>
    </location>
</feature>
<keyword evidence="8" id="KW-0464">Manganese</keyword>
<dbReference type="Proteomes" id="UP000292702">
    <property type="component" value="Unassembled WGS sequence"/>
</dbReference>
<comment type="similarity">
    <text evidence="3 10">Belongs to the PP2C family.</text>
</comment>
<feature type="compositionally biased region" description="Polar residues" evidence="11">
    <location>
        <begin position="1262"/>
        <end position="1271"/>
    </location>
</feature>
<keyword evidence="5" id="KW-0479">Metal-binding</keyword>
<dbReference type="Pfam" id="PF00481">
    <property type="entry name" value="PP2C"/>
    <property type="match status" value="1"/>
</dbReference>
<dbReference type="EC" id="3.1.3.16" evidence="4"/>
<feature type="compositionally biased region" description="Low complexity" evidence="11">
    <location>
        <begin position="343"/>
        <end position="379"/>
    </location>
</feature>
<evidence type="ECO:0000256" key="3">
    <source>
        <dbReference type="ARBA" id="ARBA00006702"/>
    </source>
</evidence>
<evidence type="ECO:0000259" key="12">
    <source>
        <dbReference type="PROSITE" id="PS51746"/>
    </source>
</evidence>
<reference evidence="13 14" key="1">
    <citation type="submission" date="2018-11" db="EMBL/GenBank/DDBJ databases">
        <title>Genome assembly of Steccherinum ochraceum LE-BIN_3174, the white-rot fungus of the Steccherinaceae family (The Residual Polyporoid clade, Polyporales, Basidiomycota).</title>
        <authorList>
            <person name="Fedorova T.V."/>
            <person name="Glazunova O.A."/>
            <person name="Landesman E.O."/>
            <person name="Moiseenko K.V."/>
            <person name="Psurtseva N.V."/>
            <person name="Savinova O.S."/>
            <person name="Shakhova N.V."/>
            <person name="Tyazhelova T.V."/>
            <person name="Vasina D.V."/>
        </authorList>
    </citation>
    <scope>NUCLEOTIDE SEQUENCE [LARGE SCALE GENOMIC DNA]</scope>
    <source>
        <strain evidence="13 14">LE-BIN_3174</strain>
    </source>
</reference>
<dbReference type="CDD" id="cd00143">
    <property type="entry name" value="PP2Cc"/>
    <property type="match status" value="1"/>
</dbReference>
<evidence type="ECO:0000313" key="13">
    <source>
        <dbReference type="EMBL" id="TCD66613.1"/>
    </source>
</evidence>
<dbReference type="EMBL" id="RWJN01000128">
    <property type="protein sequence ID" value="TCD66613.1"/>
    <property type="molecule type" value="Genomic_DNA"/>
</dbReference>
<dbReference type="GO" id="GO:0046872">
    <property type="term" value="F:metal ion binding"/>
    <property type="evidence" value="ECO:0007669"/>
    <property type="project" value="UniProtKB-KW"/>
</dbReference>
<dbReference type="GO" id="GO:0042393">
    <property type="term" value="F:histone binding"/>
    <property type="evidence" value="ECO:0007669"/>
    <property type="project" value="InterPro"/>
</dbReference>
<feature type="domain" description="PPM-type phosphatase" evidence="12">
    <location>
        <begin position="779"/>
        <end position="1047"/>
    </location>
</feature>
<gene>
    <name evidence="13" type="primary">PTC2_1</name>
    <name evidence="13" type="ORF">EIP91_001123</name>
</gene>
<dbReference type="Pfam" id="PF10384">
    <property type="entry name" value="Scm3"/>
    <property type="match status" value="1"/>
</dbReference>
<dbReference type="PANTHER" id="PTHR13832">
    <property type="entry name" value="PROTEIN PHOSPHATASE 2C"/>
    <property type="match status" value="1"/>
</dbReference>
<keyword evidence="7 10" id="KW-0904">Protein phosphatase</keyword>
<feature type="region of interest" description="Disordered" evidence="11">
    <location>
        <begin position="1166"/>
        <end position="1271"/>
    </location>
</feature>
<feature type="compositionally biased region" description="Low complexity" evidence="11">
    <location>
        <begin position="37"/>
        <end position="56"/>
    </location>
</feature>
<organism evidence="13 14">
    <name type="scientific">Steccherinum ochraceum</name>
    <dbReference type="NCBI Taxonomy" id="92696"/>
    <lineage>
        <taxon>Eukaryota</taxon>
        <taxon>Fungi</taxon>
        <taxon>Dikarya</taxon>
        <taxon>Basidiomycota</taxon>
        <taxon>Agaricomycotina</taxon>
        <taxon>Agaricomycetes</taxon>
        <taxon>Polyporales</taxon>
        <taxon>Steccherinaceae</taxon>
        <taxon>Steccherinum</taxon>
    </lineage>
</organism>
<sequence length="1271" mass="137612">MPPPPPRFALITPSASPPVSRSASKKPQPPPAKRPRLASTPLSSTSSASRSTPLPAAQIIERSLHDARRESAQRVLSIWESLAERYSKNIDEDDIIDLHAGVVIKNRGVLLSRNKVELGELGDFTRDSEDERVTAAGGSKAAEDEVEADSDADPLDAFAPGNDVPEELEKEKERRNVPPVREMDPADAEDLKKFLEQEQVRREEGGTDDEDEEDEEDVLDVLASDDWVTTDAEDLRGSDEGDSEVSDLEPSDSELGPPDGTRRVKVERALTVDDASDSEDELATWSDDDYATPARPTSARQSSPEREIIDLTTPSPPSSPEYALSKTVVPKKSSPVRPRVKSKASAASKGISSSPPRFPSPAFQLQTPPRSQSQSSPLPIVNAIASSSKLLTPSPPTPKSKSQSSRPKPTPRTKSSPPQKSGTSTQIISPAERKTPSRGRPKLLAEVVLPARAPSRARSLVRDQPAEAAAVSHIEEEPPLPVTPQKDKGKGKALPESSHAIEVPKTKPAALLDDSPSPPRPQRWKPRFPRTTLGLIPSTQDSGTKRKRKVSSSSSSSGSASPLLNPAPSPPLVDRLRKNPEPKTPTKTPAKPRGKPKSTAKPKATPTASQNGIPHVLTVPATTEDPQAPSPARRSSVELAHRGTFSHERPDSPPVPKLLHALQPSPSVPIHLRPELLIGHITSFVPSVILVPVTASSAATCTSPRQNPSPEPPPPPRSRGRSQSRGRDPDPSPPSSPSKTASTRAKAKRIAAAEKPPASEPKLKATTKETHTGSNAKFAYAISEMQGWRVTMEDAHAVELDLDETKGPDSNAFFAVYDGHGGANVSTYAGKNVHKRLLAEPAYSEGRYNDALKRAFMQTDQEMRTHPEFARDASGCTAVAALVTKDNRIIVANAGDSRSVISCSGEVKALSVDHKPGDDLEKKRVIAAGGYVEFGRVNGNLALSRALGDFEYKKNPSLPAEAQIITCDPDFIEHQITEEDEFLVVACDGIWDCLTSQQCVDVIRLMIAQGKKLPEVCEAICDYCLAPDTNSGAGIGCDNMTILIVALLHGKTEDEWHQWIKTRVEEKVGFATPAELPEIYSSTRLENYARREAQKVQDKAQQEQWKQENPEEFARSGLPRPNPAAAFERGGIFDDILREMQAAGDIRILNQDEEEDDDDMFEENYEEGHEETFTFSSEGDDEPHAHDGDGDSNMKDMSSLKKQVDELVRGDSSADSKTQPSLQGEAPPEPKHVPNGDVPVEQLKTDPGGDEPSDAVRAEGLSDSSETPLKV</sequence>
<dbReference type="PROSITE" id="PS51746">
    <property type="entry name" value="PPM_2"/>
    <property type="match status" value="1"/>
</dbReference>
<evidence type="ECO:0000256" key="11">
    <source>
        <dbReference type="SAM" id="MobiDB-lite"/>
    </source>
</evidence>
<dbReference type="FunFam" id="3.60.40.10:FF:000016">
    <property type="entry name" value="Protein phosphatase 2C"/>
    <property type="match status" value="1"/>
</dbReference>
<dbReference type="SUPFAM" id="SSF81606">
    <property type="entry name" value="PP2C-like"/>
    <property type="match status" value="1"/>
</dbReference>
<accession>A0A4R0RIJ0</accession>
<feature type="compositionally biased region" description="Low complexity" evidence="11">
    <location>
        <begin position="399"/>
        <end position="421"/>
    </location>
</feature>
<feature type="compositionally biased region" description="Low complexity" evidence="11">
    <location>
        <begin position="551"/>
        <end position="564"/>
    </location>
</feature>
<feature type="compositionally biased region" description="Low complexity" evidence="11">
    <location>
        <begin position="13"/>
        <end position="26"/>
    </location>
</feature>
<comment type="cofactor">
    <cofactor evidence="2">
        <name>Mg(2+)</name>
        <dbReference type="ChEBI" id="CHEBI:18420"/>
    </cofactor>
</comment>
<feature type="region of interest" description="Disordered" evidence="11">
    <location>
        <begin position="698"/>
        <end position="771"/>
    </location>
</feature>
<feature type="compositionally biased region" description="Acidic residues" evidence="11">
    <location>
        <begin position="206"/>
        <end position="219"/>
    </location>
</feature>
<keyword evidence="14" id="KW-1185">Reference proteome</keyword>
<comment type="catalytic activity">
    <reaction evidence="9">
        <text>O-phospho-L-threonyl-[protein] + H2O = L-threonyl-[protein] + phosphate</text>
        <dbReference type="Rhea" id="RHEA:47004"/>
        <dbReference type="Rhea" id="RHEA-COMP:11060"/>
        <dbReference type="Rhea" id="RHEA-COMP:11605"/>
        <dbReference type="ChEBI" id="CHEBI:15377"/>
        <dbReference type="ChEBI" id="CHEBI:30013"/>
        <dbReference type="ChEBI" id="CHEBI:43474"/>
        <dbReference type="ChEBI" id="CHEBI:61977"/>
        <dbReference type="EC" id="3.1.3.16"/>
    </reaction>
    <physiologicalReaction direction="left-to-right" evidence="9">
        <dbReference type="Rhea" id="RHEA:47005"/>
    </physiologicalReaction>
</comment>
<feature type="compositionally biased region" description="Basic residues" evidence="11">
    <location>
        <begin position="590"/>
        <end position="600"/>
    </location>
</feature>
<evidence type="ECO:0000256" key="5">
    <source>
        <dbReference type="ARBA" id="ARBA00022723"/>
    </source>
</evidence>
<evidence type="ECO:0000256" key="2">
    <source>
        <dbReference type="ARBA" id="ARBA00001946"/>
    </source>
</evidence>